<keyword evidence="1" id="KW-0812">Transmembrane</keyword>
<dbReference type="EMBL" id="JASBNA010000009">
    <property type="protein sequence ID" value="KAK7689103.1"/>
    <property type="molecule type" value="Genomic_DNA"/>
</dbReference>
<accession>A0AAW0GGA3</accession>
<evidence type="ECO:0000313" key="3">
    <source>
        <dbReference type="Proteomes" id="UP001385951"/>
    </source>
</evidence>
<keyword evidence="1" id="KW-1133">Transmembrane helix</keyword>
<gene>
    <name evidence="2" type="ORF">QCA50_007794</name>
</gene>
<dbReference type="Proteomes" id="UP001385951">
    <property type="component" value="Unassembled WGS sequence"/>
</dbReference>
<protein>
    <submittedName>
        <fullName evidence="2">Uncharacterized protein</fullName>
    </submittedName>
</protein>
<reference evidence="2 3" key="1">
    <citation type="submission" date="2022-09" db="EMBL/GenBank/DDBJ databases">
        <authorList>
            <person name="Palmer J.M."/>
        </authorList>
    </citation>
    <scope>NUCLEOTIDE SEQUENCE [LARGE SCALE GENOMIC DNA]</scope>
    <source>
        <strain evidence="2 3">DSM 7382</strain>
    </source>
</reference>
<evidence type="ECO:0000313" key="2">
    <source>
        <dbReference type="EMBL" id="KAK7689103.1"/>
    </source>
</evidence>
<organism evidence="2 3">
    <name type="scientific">Cerrena zonata</name>
    <dbReference type="NCBI Taxonomy" id="2478898"/>
    <lineage>
        <taxon>Eukaryota</taxon>
        <taxon>Fungi</taxon>
        <taxon>Dikarya</taxon>
        <taxon>Basidiomycota</taxon>
        <taxon>Agaricomycotina</taxon>
        <taxon>Agaricomycetes</taxon>
        <taxon>Polyporales</taxon>
        <taxon>Cerrenaceae</taxon>
        <taxon>Cerrena</taxon>
    </lineage>
</organism>
<keyword evidence="1" id="KW-0472">Membrane</keyword>
<dbReference type="AlphaFoldDB" id="A0AAW0GGA3"/>
<feature type="transmembrane region" description="Helical" evidence="1">
    <location>
        <begin position="45"/>
        <end position="67"/>
    </location>
</feature>
<evidence type="ECO:0000256" key="1">
    <source>
        <dbReference type="SAM" id="Phobius"/>
    </source>
</evidence>
<keyword evidence="3" id="KW-1185">Reference proteome</keyword>
<name>A0AAW0GGA3_9APHY</name>
<comment type="caution">
    <text evidence="2">The sequence shown here is derived from an EMBL/GenBank/DDBJ whole genome shotgun (WGS) entry which is preliminary data.</text>
</comment>
<sequence>MSVAADISVLLFTLLETRGIFRASNQINIQTSVTSILLKNGSVQFLVLLILNIVSMVLDLLSIAAVAGDNVTTFIYINEALGSILLSRFLLDLRSVFYTGDTHDELPDRVESTVHFATSIVGNMGATLNTWKSGDSSSYEDIQYSVQPFSVGLLEPERESWSVVP</sequence>
<proteinExistence type="predicted"/>